<name>A0A6I4VML3_9BACL</name>
<dbReference type="EMBL" id="WUUL01000002">
    <property type="protein sequence ID" value="MXQ52697.1"/>
    <property type="molecule type" value="Genomic_DNA"/>
</dbReference>
<evidence type="ECO:0000313" key="2">
    <source>
        <dbReference type="Proteomes" id="UP000430692"/>
    </source>
</evidence>
<comment type="caution">
    <text evidence="1">The sequence shown here is derived from an EMBL/GenBank/DDBJ whole genome shotgun (WGS) entry which is preliminary data.</text>
</comment>
<gene>
    <name evidence="1" type="ORF">GSM42_02870</name>
</gene>
<proteinExistence type="predicted"/>
<protein>
    <submittedName>
        <fullName evidence="1">SDR family oxidoreductase</fullName>
    </submittedName>
</protein>
<dbReference type="PRINTS" id="PR00081">
    <property type="entry name" value="GDHRDH"/>
</dbReference>
<accession>A0A6I4VML3</accession>
<keyword evidence="2" id="KW-1185">Reference proteome</keyword>
<dbReference type="Pfam" id="PF13561">
    <property type="entry name" value="adh_short_C2"/>
    <property type="match status" value="1"/>
</dbReference>
<dbReference type="InterPro" id="IPR036291">
    <property type="entry name" value="NAD(P)-bd_dom_sf"/>
</dbReference>
<dbReference type="RefSeq" id="WP_160800443.1">
    <property type="nucleotide sequence ID" value="NZ_WUUL01000002.1"/>
</dbReference>
<reference evidence="1 2" key="1">
    <citation type="submission" date="2019-12" db="EMBL/GenBank/DDBJ databases">
        <title>Whole-genome analyses of novel actinobacteria.</title>
        <authorList>
            <person name="Sahin N."/>
            <person name="Saygin H."/>
        </authorList>
    </citation>
    <scope>NUCLEOTIDE SEQUENCE [LARGE SCALE GENOMIC DNA]</scope>
    <source>
        <strain evidence="1 2">KC615</strain>
    </source>
</reference>
<sequence>MFLEKQSGVIVNIASAGELYGARQVQLIQHPNMLAVGLTKNTAFMYAQQGIRCNASAWGGVETNIMSSMSNINKFGISLQQLGMAINPRTGKPEEIAKVALILGSMIPVLLMVRLLRLTLVGLLIKKLVFVRTSFWKDDLVGILNESIKK</sequence>
<dbReference type="SUPFAM" id="SSF51735">
    <property type="entry name" value="NAD(P)-binding Rossmann-fold domains"/>
    <property type="match status" value="1"/>
</dbReference>
<organism evidence="1 2">
    <name type="scientific">Shimazuella alba</name>
    <dbReference type="NCBI Taxonomy" id="2690964"/>
    <lineage>
        <taxon>Bacteria</taxon>
        <taxon>Bacillati</taxon>
        <taxon>Bacillota</taxon>
        <taxon>Bacilli</taxon>
        <taxon>Bacillales</taxon>
        <taxon>Thermoactinomycetaceae</taxon>
        <taxon>Shimazuella</taxon>
    </lineage>
</organism>
<dbReference type="Gene3D" id="3.40.50.720">
    <property type="entry name" value="NAD(P)-binding Rossmann-like Domain"/>
    <property type="match status" value="1"/>
</dbReference>
<dbReference type="Proteomes" id="UP000430692">
    <property type="component" value="Unassembled WGS sequence"/>
</dbReference>
<dbReference type="InterPro" id="IPR002347">
    <property type="entry name" value="SDR_fam"/>
</dbReference>
<evidence type="ECO:0000313" key="1">
    <source>
        <dbReference type="EMBL" id="MXQ52697.1"/>
    </source>
</evidence>
<dbReference type="AlphaFoldDB" id="A0A6I4VML3"/>